<evidence type="ECO:0000256" key="2">
    <source>
        <dbReference type="ARBA" id="ARBA00023015"/>
    </source>
</evidence>
<dbReference type="InterPro" id="IPR014284">
    <property type="entry name" value="RNA_pol_sigma-70_dom"/>
</dbReference>
<dbReference type="Gene3D" id="1.10.10.10">
    <property type="entry name" value="Winged helix-like DNA-binding domain superfamily/Winged helix DNA-binding domain"/>
    <property type="match status" value="1"/>
</dbReference>
<dbReference type="InterPro" id="IPR007627">
    <property type="entry name" value="RNA_pol_sigma70_r2"/>
</dbReference>
<accession>A0A7K1XZE2</accession>
<dbReference type="Proteomes" id="UP000451233">
    <property type="component" value="Unassembled WGS sequence"/>
</dbReference>
<evidence type="ECO:0000256" key="4">
    <source>
        <dbReference type="ARBA" id="ARBA00023163"/>
    </source>
</evidence>
<evidence type="ECO:0000313" key="8">
    <source>
        <dbReference type="Proteomes" id="UP000451233"/>
    </source>
</evidence>
<dbReference type="InterPro" id="IPR013325">
    <property type="entry name" value="RNA_pol_sigma_r2"/>
</dbReference>
<keyword evidence="2" id="KW-0805">Transcription regulation</keyword>
<dbReference type="InterPro" id="IPR013324">
    <property type="entry name" value="RNA_pol_sigma_r3/r4-like"/>
</dbReference>
<dbReference type="Pfam" id="PF08281">
    <property type="entry name" value="Sigma70_r4_2"/>
    <property type="match status" value="1"/>
</dbReference>
<dbReference type="SUPFAM" id="SSF88659">
    <property type="entry name" value="Sigma3 and sigma4 domains of RNA polymerase sigma factors"/>
    <property type="match status" value="1"/>
</dbReference>
<dbReference type="GO" id="GO:0003677">
    <property type="term" value="F:DNA binding"/>
    <property type="evidence" value="ECO:0007669"/>
    <property type="project" value="InterPro"/>
</dbReference>
<dbReference type="NCBIfam" id="TIGR02937">
    <property type="entry name" value="sigma70-ECF"/>
    <property type="match status" value="1"/>
</dbReference>
<dbReference type="EMBL" id="WVHS01000003">
    <property type="protein sequence ID" value="MXV16385.1"/>
    <property type="molecule type" value="Genomic_DNA"/>
</dbReference>
<dbReference type="PANTHER" id="PTHR43133:SF46">
    <property type="entry name" value="RNA POLYMERASE SIGMA-70 FACTOR ECF SUBFAMILY"/>
    <property type="match status" value="1"/>
</dbReference>
<gene>
    <name evidence="7" type="ORF">GS398_13810</name>
</gene>
<dbReference type="InterPro" id="IPR013249">
    <property type="entry name" value="RNA_pol_sigma70_r4_t2"/>
</dbReference>
<dbReference type="PANTHER" id="PTHR43133">
    <property type="entry name" value="RNA POLYMERASE ECF-TYPE SIGMA FACTO"/>
    <property type="match status" value="1"/>
</dbReference>
<evidence type="ECO:0000256" key="3">
    <source>
        <dbReference type="ARBA" id="ARBA00023082"/>
    </source>
</evidence>
<comment type="similarity">
    <text evidence="1">Belongs to the sigma-70 factor family. ECF subfamily.</text>
</comment>
<dbReference type="SUPFAM" id="SSF88946">
    <property type="entry name" value="Sigma2 domain of RNA polymerase sigma factors"/>
    <property type="match status" value="1"/>
</dbReference>
<dbReference type="Pfam" id="PF04542">
    <property type="entry name" value="Sigma70_r2"/>
    <property type="match status" value="1"/>
</dbReference>
<dbReference type="GO" id="GO:0006352">
    <property type="term" value="P:DNA-templated transcription initiation"/>
    <property type="evidence" value="ECO:0007669"/>
    <property type="project" value="InterPro"/>
</dbReference>
<dbReference type="RefSeq" id="WP_160907381.1">
    <property type="nucleotide sequence ID" value="NZ_WVHS01000003.1"/>
</dbReference>
<dbReference type="Gene3D" id="1.10.1740.10">
    <property type="match status" value="1"/>
</dbReference>
<feature type="domain" description="RNA polymerase sigma factor 70 region 4 type 2" evidence="6">
    <location>
        <begin position="129"/>
        <end position="178"/>
    </location>
</feature>
<dbReference type="AlphaFoldDB" id="A0A7K1XZE2"/>
<keyword evidence="8" id="KW-1185">Reference proteome</keyword>
<reference evidence="7 8" key="1">
    <citation type="submission" date="2019-11" db="EMBL/GenBank/DDBJ databases">
        <title>Pedobacter sp. HMF7056 Genome sequencing and assembly.</title>
        <authorList>
            <person name="Kang H."/>
            <person name="Kim H."/>
            <person name="Joh K."/>
        </authorList>
    </citation>
    <scope>NUCLEOTIDE SEQUENCE [LARGE SCALE GENOMIC DNA]</scope>
    <source>
        <strain evidence="7 8">HMF7056</strain>
    </source>
</reference>
<feature type="domain" description="RNA polymerase sigma-70 region 2" evidence="5">
    <location>
        <begin position="25"/>
        <end position="89"/>
    </location>
</feature>
<protein>
    <submittedName>
        <fullName evidence="7">Sigma-70 family RNA polymerase sigma factor</fullName>
    </submittedName>
</protein>
<dbReference type="GO" id="GO:0016987">
    <property type="term" value="F:sigma factor activity"/>
    <property type="evidence" value="ECO:0007669"/>
    <property type="project" value="UniProtKB-KW"/>
</dbReference>
<proteinExistence type="inferred from homology"/>
<evidence type="ECO:0000256" key="1">
    <source>
        <dbReference type="ARBA" id="ARBA00010641"/>
    </source>
</evidence>
<dbReference type="InterPro" id="IPR039425">
    <property type="entry name" value="RNA_pol_sigma-70-like"/>
</dbReference>
<comment type="caution">
    <text evidence="7">The sequence shown here is derived from an EMBL/GenBank/DDBJ whole genome shotgun (WGS) entry which is preliminary data.</text>
</comment>
<dbReference type="InterPro" id="IPR036388">
    <property type="entry name" value="WH-like_DNA-bd_sf"/>
</dbReference>
<sequence>MKKALPLAGLWAASRQGDIESFSMIYKRLRAELYGYLLSIVKDDMAAKDLLQDLFIRLWEKKEGIGYIENVEGYFFRSARSLAINYLKKFRNTRFVILEQPAQFAATDHSPEDLLVEKENNLQMTRNFNKAFSSLPKRQREMLQMKFSEGRNYSEIAGLTGIRYQSVVNHFHRAMLHLRTELAGGQQPERSFNVAI</sequence>
<keyword evidence="4" id="KW-0804">Transcription</keyword>
<organism evidence="7 8">
    <name type="scientific">Hufsiella ginkgonis</name>
    <dbReference type="NCBI Taxonomy" id="2695274"/>
    <lineage>
        <taxon>Bacteria</taxon>
        <taxon>Pseudomonadati</taxon>
        <taxon>Bacteroidota</taxon>
        <taxon>Sphingobacteriia</taxon>
        <taxon>Sphingobacteriales</taxon>
        <taxon>Sphingobacteriaceae</taxon>
        <taxon>Hufsiella</taxon>
    </lineage>
</organism>
<evidence type="ECO:0000313" key="7">
    <source>
        <dbReference type="EMBL" id="MXV16385.1"/>
    </source>
</evidence>
<keyword evidence="3" id="KW-0731">Sigma factor</keyword>
<name>A0A7K1XZE2_9SPHI</name>
<evidence type="ECO:0000259" key="5">
    <source>
        <dbReference type="Pfam" id="PF04542"/>
    </source>
</evidence>
<evidence type="ECO:0000259" key="6">
    <source>
        <dbReference type="Pfam" id="PF08281"/>
    </source>
</evidence>